<name>A0A1F5L6D4_PENAI</name>
<reference evidence="1 2" key="1">
    <citation type="journal article" date="2016" name="Sci. Rep.">
        <title>Penicillium arizonense, a new, genome sequenced fungal species, reveals a high chemical diversity in secreted metabolites.</title>
        <authorList>
            <person name="Grijseels S."/>
            <person name="Nielsen J.C."/>
            <person name="Randelovic M."/>
            <person name="Nielsen J."/>
            <person name="Nielsen K.F."/>
            <person name="Workman M."/>
            <person name="Frisvad J.C."/>
        </authorList>
    </citation>
    <scope>NUCLEOTIDE SEQUENCE [LARGE SCALE GENOMIC DNA]</scope>
    <source>
        <strain evidence="1 2">CBS 141311</strain>
    </source>
</reference>
<dbReference type="GeneID" id="34580649"/>
<evidence type="ECO:0000313" key="2">
    <source>
        <dbReference type="Proteomes" id="UP000177622"/>
    </source>
</evidence>
<dbReference type="AlphaFoldDB" id="A0A1F5L6D4"/>
<dbReference type="RefSeq" id="XP_022484230.1">
    <property type="nucleotide sequence ID" value="XM_022635915.1"/>
</dbReference>
<evidence type="ECO:0000313" key="1">
    <source>
        <dbReference type="EMBL" id="OGE48775.1"/>
    </source>
</evidence>
<comment type="caution">
    <text evidence="1">The sequence shown here is derived from an EMBL/GenBank/DDBJ whole genome shotgun (WGS) entry which is preliminary data.</text>
</comment>
<gene>
    <name evidence="1" type="ORF">PENARI_c026G02895</name>
</gene>
<dbReference type="Proteomes" id="UP000177622">
    <property type="component" value="Unassembled WGS sequence"/>
</dbReference>
<organism evidence="1 2">
    <name type="scientific">Penicillium arizonense</name>
    <dbReference type="NCBI Taxonomy" id="1835702"/>
    <lineage>
        <taxon>Eukaryota</taxon>
        <taxon>Fungi</taxon>
        <taxon>Dikarya</taxon>
        <taxon>Ascomycota</taxon>
        <taxon>Pezizomycotina</taxon>
        <taxon>Eurotiomycetes</taxon>
        <taxon>Eurotiomycetidae</taxon>
        <taxon>Eurotiales</taxon>
        <taxon>Aspergillaceae</taxon>
        <taxon>Penicillium</taxon>
    </lineage>
</organism>
<accession>A0A1F5L6D4</accession>
<keyword evidence="2" id="KW-1185">Reference proteome</keyword>
<protein>
    <submittedName>
        <fullName evidence="1">Uncharacterized protein</fullName>
    </submittedName>
</protein>
<sequence length="147" mass="16374">MEAVIFLTSVTFIVAVGSAIIQGVSFWKRYRVRLQVTSKPLTPAHCVDMEGSDIEANTPIQGSRPLYYSRLGSRTPRRWPEYTDRRFQPVHFGRAMSDYSFARFQIPEVPEAGTIHHMPLHSSMIPATPPLSATPLAAAAPEAPIHD</sequence>
<proteinExistence type="predicted"/>
<dbReference type="OrthoDB" id="4298679at2759"/>
<dbReference type="EMBL" id="LXJU01000026">
    <property type="protein sequence ID" value="OGE48775.1"/>
    <property type="molecule type" value="Genomic_DNA"/>
</dbReference>